<evidence type="ECO:0000256" key="1">
    <source>
        <dbReference type="SAM" id="MobiDB-lite"/>
    </source>
</evidence>
<keyword evidence="3" id="KW-1185">Reference proteome</keyword>
<comment type="caution">
    <text evidence="2">The sequence shown here is derived from an EMBL/GenBank/DDBJ whole genome shotgun (WGS) entry which is preliminary data.</text>
</comment>
<name>A0A9N9YP73_9HYPO</name>
<dbReference type="EMBL" id="CABFNQ020000714">
    <property type="protein sequence ID" value="CAH0025646.1"/>
    <property type="molecule type" value="Genomic_DNA"/>
</dbReference>
<accession>A0A9N9YP73</accession>
<feature type="region of interest" description="Disordered" evidence="1">
    <location>
        <begin position="23"/>
        <end position="49"/>
    </location>
</feature>
<sequence>MGVAGWEIRNIVERKGRYALGRVDGNEGKTRRTHKAATDGPAVDPVQTLPPVAATRPLDSLTSGGIETQVTFLCWCALHAETHQRECGGSAVSQKHSVITPAVADPPHSLQQAQHQGQTSVRLFSRSNRANGRNTYDLYLTHKQFI</sequence>
<evidence type="ECO:0000313" key="3">
    <source>
        <dbReference type="Proteomes" id="UP000696573"/>
    </source>
</evidence>
<dbReference type="Proteomes" id="UP000696573">
    <property type="component" value="Unassembled WGS sequence"/>
</dbReference>
<dbReference type="AlphaFoldDB" id="A0A9N9YP73"/>
<proteinExistence type="predicted"/>
<reference evidence="2" key="1">
    <citation type="submission" date="2021-10" db="EMBL/GenBank/DDBJ databases">
        <authorList>
            <person name="Piombo E."/>
        </authorList>
    </citation>
    <scope>NUCLEOTIDE SEQUENCE</scope>
</reference>
<protein>
    <submittedName>
        <fullName evidence="2">Uncharacterized protein</fullName>
    </submittedName>
</protein>
<organism evidence="2 3">
    <name type="scientific">Clonostachys rhizophaga</name>
    <dbReference type="NCBI Taxonomy" id="160324"/>
    <lineage>
        <taxon>Eukaryota</taxon>
        <taxon>Fungi</taxon>
        <taxon>Dikarya</taxon>
        <taxon>Ascomycota</taxon>
        <taxon>Pezizomycotina</taxon>
        <taxon>Sordariomycetes</taxon>
        <taxon>Hypocreomycetidae</taxon>
        <taxon>Hypocreales</taxon>
        <taxon>Bionectriaceae</taxon>
        <taxon>Clonostachys</taxon>
    </lineage>
</organism>
<evidence type="ECO:0000313" key="2">
    <source>
        <dbReference type="EMBL" id="CAH0025646.1"/>
    </source>
</evidence>
<gene>
    <name evidence="2" type="ORF">CRHIZ90672A_00018999</name>
</gene>